<evidence type="ECO:0000313" key="3">
    <source>
        <dbReference type="Proteomes" id="UP001140091"/>
    </source>
</evidence>
<dbReference type="OrthoDB" id="3063824at2759"/>
<dbReference type="AlphaFoldDB" id="A0A9W8IYD4"/>
<protein>
    <submittedName>
        <fullName evidence="2">Uncharacterized protein</fullName>
    </submittedName>
</protein>
<keyword evidence="3" id="KW-1185">Reference proteome</keyword>
<proteinExistence type="predicted"/>
<gene>
    <name evidence="2" type="ORF">H1R20_g12163</name>
</gene>
<dbReference type="EMBL" id="JANBPK010001200">
    <property type="protein sequence ID" value="KAJ2924915.1"/>
    <property type="molecule type" value="Genomic_DNA"/>
</dbReference>
<evidence type="ECO:0000256" key="1">
    <source>
        <dbReference type="SAM" id="MobiDB-lite"/>
    </source>
</evidence>
<dbReference type="Proteomes" id="UP001140091">
    <property type="component" value="Unassembled WGS sequence"/>
</dbReference>
<comment type="caution">
    <text evidence="2">The sequence shown here is derived from an EMBL/GenBank/DDBJ whole genome shotgun (WGS) entry which is preliminary data.</text>
</comment>
<feature type="region of interest" description="Disordered" evidence="1">
    <location>
        <begin position="1"/>
        <end position="22"/>
    </location>
</feature>
<sequence length="267" mass="28589">MSLGYGGPNSSEKVEVKGKRVNQVGSDETATSLVALGGYKPQAGVLRLVFVDPIENLRNYALVPFPETYEEAQEAAVETLGRHMVNPNTANVELRGVTRGRDGEWISTFIRPRDWAAIVAPSFCEVLVVNKPAAKGETTKGASASTPRLGVASSVGLGHFGGEDSFLHGHLWVTAGKKEALGLVVGVMRGDYKIQNNLIPGGSTPGAGKLPEPKDDNKFPVKFYSFASPDDKTSAWRPFPEAAYVDETVWKRVVPAPGEKLGVAVEI</sequence>
<feature type="non-terminal residue" evidence="2">
    <location>
        <position position="1"/>
    </location>
</feature>
<name>A0A9W8IYD4_9AGAR</name>
<accession>A0A9W8IYD4</accession>
<reference evidence="2" key="1">
    <citation type="submission" date="2022-06" db="EMBL/GenBank/DDBJ databases">
        <title>Genome Sequence of Candolleomyces eurysporus.</title>
        <authorList>
            <person name="Buettner E."/>
        </authorList>
    </citation>
    <scope>NUCLEOTIDE SEQUENCE</scope>
    <source>
        <strain evidence="2">VTCC 930004</strain>
    </source>
</reference>
<evidence type="ECO:0000313" key="2">
    <source>
        <dbReference type="EMBL" id="KAJ2924915.1"/>
    </source>
</evidence>
<organism evidence="2 3">
    <name type="scientific">Candolleomyces eurysporus</name>
    <dbReference type="NCBI Taxonomy" id="2828524"/>
    <lineage>
        <taxon>Eukaryota</taxon>
        <taxon>Fungi</taxon>
        <taxon>Dikarya</taxon>
        <taxon>Basidiomycota</taxon>
        <taxon>Agaricomycotina</taxon>
        <taxon>Agaricomycetes</taxon>
        <taxon>Agaricomycetidae</taxon>
        <taxon>Agaricales</taxon>
        <taxon>Agaricineae</taxon>
        <taxon>Psathyrellaceae</taxon>
        <taxon>Candolleomyces</taxon>
    </lineage>
</organism>